<keyword evidence="7" id="KW-0472">Membrane</keyword>
<keyword evidence="6" id="KW-1133">Transmembrane helix</keyword>
<keyword evidence="5" id="KW-0256">Endoplasmic reticulum</keyword>
<name>A0AAX6DX10_IRIPA</name>
<dbReference type="Pfam" id="PF10270">
    <property type="entry name" value="MMgT"/>
    <property type="match status" value="1"/>
</dbReference>
<comment type="subcellular location">
    <subcellularLocation>
        <location evidence="1">Endoplasmic reticulum membrane</location>
        <topology evidence="1">Multi-pass membrane protein</topology>
    </subcellularLocation>
</comment>
<keyword evidence="4" id="KW-0812">Transmembrane</keyword>
<comment type="subunit">
    <text evidence="3">Component of the ER membrane protein complex (EMC).</text>
</comment>
<protein>
    <submittedName>
        <fullName evidence="8">Membrane magnesium transporter</fullName>
    </submittedName>
</protein>
<dbReference type="GO" id="GO:0005794">
    <property type="term" value="C:Golgi apparatus"/>
    <property type="evidence" value="ECO:0007669"/>
    <property type="project" value="TreeGrafter"/>
</dbReference>
<comment type="caution">
    <text evidence="8">The sequence shown here is derived from an EMBL/GenBank/DDBJ whole genome shotgun (WGS) entry which is preliminary data.</text>
</comment>
<evidence type="ECO:0000313" key="8">
    <source>
        <dbReference type="EMBL" id="KAJ6796235.1"/>
    </source>
</evidence>
<reference evidence="8" key="2">
    <citation type="submission" date="2023-04" db="EMBL/GenBank/DDBJ databases">
        <authorList>
            <person name="Bruccoleri R.E."/>
            <person name="Oakeley E.J."/>
            <person name="Faust A.-M."/>
            <person name="Dessus-Babus S."/>
            <person name="Altorfer M."/>
            <person name="Burckhardt D."/>
            <person name="Oertli M."/>
            <person name="Naumann U."/>
            <person name="Petersen F."/>
            <person name="Wong J."/>
        </authorList>
    </citation>
    <scope>NUCLEOTIDE SEQUENCE</scope>
    <source>
        <strain evidence="8">GSM-AAB239-AS_SAM_17_03QT</strain>
        <tissue evidence="8">Leaf</tissue>
    </source>
</reference>
<keyword evidence="9" id="KW-1185">Reference proteome</keyword>
<dbReference type="Proteomes" id="UP001140949">
    <property type="component" value="Unassembled WGS sequence"/>
</dbReference>
<evidence type="ECO:0000256" key="1">
    <source>
        <dbReference type="ARBA" id="ARBA00004477"/>
    </source>
</evidence>
<evidence type="ECO:0000256" key="7">
    <source>
        <dbReference type="ARBA" id="ARBA00023136"/>
    </source>
</evidence>
<dbReference type="GO" id="GO:0072546">
    <property type="term" value="C:EMC complex"/>
    <property type="evidence" value="ECO:0007669"/>
    <property type="project" value="TreeGrafter"/>
</dbReference>
<comment type="similarity">
    <text evidence="2">Belongs to the membrane magnesium transporter (TC 1.A.67) family.</text>
</comment>
<reference evidence="8" key="1">
    <citation type="journal article" date="2023" name="GigaByte">
        <title>Genome assembly of the bearded iris, Iris pallida Lam.</title>
        <authorList>
            <person name="Bruccoleri R.E."/>
            <person name="Oakeley E.J."/>
            <person name="Faust A.M.E."/>
            <person name="Altorfer M."/>
            <person name="Dessus-Babus S."/>
            <person name="Burckhardt D."/>
            <person name="Oertli M."/>
            <person name="Naumann U."/>
            <person name="Petersen F."/>
            <person name="Wong J."/>
        </authorList>
    </citation>
    <scope>NUCLEOTIDE SEQUENCE</scope>
    <source>
        <strain evidence="8">GSM-AAB239-AS_SAM_17_03QT</strain>
    </source>
</reference>
<proteinExistence type="inferred from homology"/>
<dbReference type="GO" id="GO:0022890">
    <property type="term" value="F:inorganic cation transmembrane transporter activity"/>
    <property type="evidence" value="ECO:0007669"/>
    <property type="project" value="TreeGrafter"/>
</dbReference>
<dbReference type="AlphaFoldDB" id="A0AAX6DX10"/>
<dbReference type="InterPro" id="IPR018937">
    <property type="entry name" value="MMgT"/>
</dbReference>
<gene>
    <name evidence="8" type="ORF">M6B38_222595</name>
</gene>
<sequence>MGLGVVMGLFGGLLLAHAAYSTIQYRGMLKIMEEEFSAPPLNVVGELLLGLGLCMWAGLAFPGKFLSILPHSEENRVVALPANLDFMIFNHRGKVLPSNMELKLKI</sequence>
<evidence type="ECO:0000256" key="6">
    <source>
        <dbReference type="ARBA" id="ARBA00022989"/>
    </source>
</evidence>
<evidence type="ECO:0000313" key="9">
    <source>
        <dbReference type="Proteomes" id="UP001140949"/>
    </source>
</evidence>
<evidence type="ECO:0000256" key="4">
    <source>
        <dbReference type="ARBA" id="ARBA00022692"/>
    </source>
</evidence>
<organism evidence="8 9">
    <name type="scientific">Iris pallida</name>
    <name type="common">Sweet iris</name>
    <dbReference type="NCBI Taxonomy" id="29817"/>
    <lineage>
        <taxon>Eukaryota</taxon>
        <taxon>Viridiplantae</taxon>
        <taxon>Streptophyta</taxon>
        <taxon>Embryophyta</taxon>
        <taxon>Tracheophyta</taxon>
        <taxon>Spermatophyta</taxon>
        <taxon>Magnoliopsida</taxon>
        <taxon>Liliopsida</taxon>
        <taxon>Asparagales</taxon>
        <taxon>Iridaceae</taxon>
        <taxon>Iridoideae</taxon>
        <taxon>Irideae</taxon>
        <taxon>Iris</taxon>
    </lineage>
</organism>
<accession>A0AAX6DX10</accession>
<evidence type="ECO:0000256" key="3">
    <source>
        <dbReference type="ARBA" id="ARBA00011276"/>
    </source>
</evidence>
<dbReference type="PANTHER" id="PTHR21181">
    <property type="match status" value="1"/>
</dbReference>
<dbReference type="EMBL" id="JANAVB010041419">
    <property type="protein sequence ID" value="KAJ6796235.1"/>
    <property type="molecule type" value="Genomic_DNA"/>
</dbReference>
<dbReference type="GO" id="GO:0005769">
    <property type="term" value="C:early endosome"/>
    <property type="evidence" value="ECO:0007669"/>
    <property type="project" value="TreeGrafter"/>
</dbReference>
<evidence type="ECO:0000256" key="5">
    <source>
        <dbReference type="ARBA" id="ARBA00022824"/>
    </source>
</evidence>
<evidence type="ECO:0000256" key="2">
    <source>
        <dbReference type="ARBA" id="ARBA00006109"/>
    </source>
</evidence>
<dbReference type="GO" id="GO:0005886">
    <property type="term" value="C:plasma membrane"/>
    <property type="evidence" value="ECO:0007669"/>
    <property type="project" value="TreeGrafter"/>
</dbReference>
<dbReference type="PANTHER" id="PTHR21181:SF7">
    <property type="entry name" value="ER MEMBRANE PROTEIN COMPLEX SUBUNIT 5"/>
    <property type="match status" value="1"/>
</dbReference>